<dbReference type="PANTHER" id="PTHR34986">
    <property type="entry name" value="EVOLVED BETA-GALACTOSIDASE SUBUNIT BETA"/>
    <property type="match status" value="1"/>
</dbReference>
<dbReference type="NCBIfam" id="TIGR00022">
    <property type="entry name" value="YhcH/YjgK/YiaL family protein"/>
    <property type="match status" value="1"/>
</dbReference>
<dbReference type="Pfam" id="PF04074">
    <property type="entry name" value="DUF386"/>
    <property type="match status" value="1"/>
</dbReference>
<dbReference type="InterPro" id="IPR004375">
    <property type="entry name" value="NanQ/TabA/YiaL"/>
</dbReference>
<dbReference type="EMBL" id="CP036433">
    <property type="protein sequence ID" value="QDU97310.1"/>
    <property type="molecule type" value="Genomic_DNA"/>
</dbReference>
<dbReference type="Proteomes" id="UP000317648">
    <property type="component" value="Chromosome"/>
</dbReference>
<dbReference type="SUPFAM" id="SSF51197">
    <property type="entry name" value="Clavaminate synthase-like"/>
    <property type="match status" value="1"/>
</dbReference>
<dbReference type="AlphaFoldDB" id="A0A518DZN4"/>
<organism evidence="1 2">
    <name type="scientific">Lignipirellula cremea</name>
    <dbReference type="NCBI Taxonomy" id="2528010"/>
    <lineage>
        <taxon>Bacteria</taxon>
        <taxon>Pseudomonadati</taxon>
        <taxon>Planctomycetota</taxon>
        <taxon>Planctomycetia</taxon>
        <taxon>Pirellulales</taxon>
        <taxon>Pirellulaceae</taxon>
        <taxon>Lignipirellula</taxon>
    </lineage>
</organism>
<dbReference type="PANTHER" id="PTHR34986:SF1">
    <property type="entry name" value="PROTEIN YIAL"/>
    <property type="match status" value="1"/>
</dbReference>
<dbReference type="GO" id="GO:0005829">
    <property type="term" value="C:cytosol"/>
    <property type="evidence" value="ECO:0007669"/>
    <property type="project" value="TreeGrafter"/>
</dbReference>
<accession>A0A518DZN4</accession>
<dbReference type="OrthoDB" id="9792756at2"/>
<dbReference type="KEGG" id="lcre:Pla8534_51560"/>
<dbReference type="InterPro" id="IPR037012">
    <property type="entry name" value="NanQ/TabA/YiaL_sf"/>
</dbReference>
<dbReference type="Gene3D" id="2.60.120.370">
    <property type="entry name" value="YhcH/YjgK/YiaL"/>
    <property type="match status" value="1"/>
</dbReference>
<name>A0A518DZN4_9BACT</name>
<evidence type="ECO:0000313" key="1">
    <source>
        <dbReference type="EMBL" id="QDU97310.1"/>
    </source>
</evidence>
<protein>
    <submittedName>
        <fullName evidence="1">Toxin-antitoxin biofilm protein TabA</fullName>
    </submittedName>
</protein>
<proteinExistence type="predicted"/>
<dbReference type="RefSeq" id="WP_145056096.1">
    <property type="nucleotide sequence ID" value="NZ_CP036433.1"/>
</dbReference>
<keyword evidence="2" id="KW-1185">Reference proteome</keyword>
<sequence length="150" mass="17046">MILDRIEHADRYASVHKRFADAFAWIRAADWEKLEDGRHEIDGDQLYAVVSRANGIGKEKSLLESHRKYIDIQYIFEGKELIGWSPLADCTRVSEPYDADKDMGFFFDRPDTWVHVPVGAFVVFYPDDAHATLGGEGLAAKVIMKIAVDE</sequence>
<reference evidence="1 2" key="1">
    <citation type="submission" date="2019-02" db="EMBL/GenBank/DDBJ databases">
        <title>Deep-cultivation of Planctomycetes and their phenomic and genomic characterization uncovers novel biology.</title>
        <authorList>
            <person name="Wiegand S."/>
            <person name="Jogler M."/>
            <person name="Boedeker C."/>
            <person name="Pinto D."/>
            <person name="Vollmers J."/>
            <person name="Rivas-Marin E."/>
            <person name="Kohn T."/>
            <person name="Peeters S.H."/>
            <person name="Heuer A."/>
            <person name="Rast P."/>
            <person name="Oberbeckmann S."/>
            <person name="Bunk B."/>
            <person name="Jeske O."/>
            <person name="Meyerdierks A."/>
            <person name="Storesund J.E."/>
            <person name="Kallscheuer N."/>
            <person name="Luecker S."/>
            <person name="Lage O.M."/>
            <person name="Pohl T."/>
            <person name="Merkel B.J."/>
            <person name="Hornburger P."/>
            <person name="Mueller R.-W."/>
            <person name="Bruemmer F."/>
            <person name="Labrenz M."/>
            <person name="Spormann A.M."/>
            <person name="Op den Camp H."/>
            <person name="Overmann J."/>
            <person name="Amann R."/>
            <person name="Jetten M.S.M."/>
            <person name="Mascher T."/>
            <person name="Medema M.H."/>
            <person name="Devos D.P."/>
            <person name="Kaster A.-K."/>
            <person name="Ovreas L."/>
            <person name="Rohde M."/>
            <person name="Galperin M.Y."/>
            <person name="Jogler C."/>
        </authorList>
    </citation>
    <scope>NUCLEOTIDE SEQUENCE [LARGE SCALE GENOMIC DNA]</scope>
    <source>
        <strain evidence="1 2">Pla85_3_4</strain>
    </source>
</reference>
<evidence type="ECO:0000313" key="2">
    <source>
        <dbReference type="Proteomes" id="UP000317648"/>
    </source>
</evidence>
<gene>
    <name evidence="1" type="primary">tabA</name>
    <name evidence="1" type="ORF">Pla8534_51560</name>
</gene>